<keyword evidence="3" id="KW-0276">Fatty acid metabolism</keyword>
<sequence>MSAARPSSSSPAAPRPAATGGTWWWQADPPASLAEVVARAAEQEPDREVLARRSGGGWQGVDARRFAQEVEEVALGLVASGVAPGDRVGLMSRTRYEWTLLDAALWAAGAVVVPVYETSAPDQLRWILEDSGAVACFVETPSHAKTLAQVSGDLPALRSSWVVDGGATGVLPTLGDLVASGRAAADDGRAELARRRAALTRDDVATIIYTSGTTGRPKGCVLTHGNFLVECGTAVELLPELFTDPRSSTLLFLPLAHVFGRMIEIAVLMARVQMGHSDVARITRDLPTFRPTFVLAVPRVFERVYETARRRATTEGRGAVFERASDVATAWSRAQDTGGPGLLLRAQHALFDRLVYTRLRAALGGRAEWAVSGGAPLGERLGHFFRGVGVTILEGYGLTETTAAATVNTPRDQRVGTVGRALPGFDVRVSGSGEVLLRGGHVFREYLGNPDATAAVLDDGWFATGDLGELDADGYLRITGRSKDILVTSSGKNVSPGPLEDAVRAHPLVSQAVIVGDGRSSVGALITLDEEAVHAWLAQQGRPATPVAELVDDPELLAELRGAVDRANEGVSSAEGVKRLRVLPVDLTEEAGQLTPSMKVKRRVVLEEFAGEIEEMYRSRR</sequence>
<feature type="compositionally biased region" description="Low complexity" evidence="7">
    <location>
        <begin position="1"/>
        <end position="18"/>
    </location>
</feature>
<evidence type="ECO:0000256" key="7">
    <source>
        <dbReference type="SAM" id="MobiDB-lite"/>
    </source>
</evidence>
<feature type="region of interest" description="Disordered" evidence="7">
    <location>
        <begin position="1"/>
        <end position="25"/>
    </location>
</feature>
<dbReference type="InterPro" id="IPR042099">
    <property type="entry name" value="ANL_N_sf"/>
</dbReference>
<comment type="similarity">
    <text evidence="1">Belongs to the ATP-dependent AMP-binding enzyme family.</text>
</comment>
<keyword evidence="2" id="KW-0436">Ligase</keyword>
<dbReference type="Gene3D" id="3.30.300.30">
    <property type="match status" value="1"/>
</dbReference>
<comment type="catalytic activity">
    <reaction evidence="5">
        <text>a long-chain fatty acid + ATP + CoA = a long-chain fatty acyl-CoA + AMP + diphosphate</text>
        <dbReference type="Rhea" id="RHEA:15421"/>
        <dbReference type="ChEBI" id="CHEBI:30616"/>
        <dbReference type="ChEBI" id="CHEBI:33019"/>
        <dbReference type="ChEBI" id="CHEBI:57287"/>
        <dbReference type="ChEBI" id="CHEBI:57560"/>
        <dbReference type="ChEBI" id="CHEBI:83139"/>
        <dbReference type="ChEBI" id="CHEBI:456215"/>
        <dbReference type="EC" id="6.2.1.3"/>
    </reaction>
    <physiologicalReaction direction="left-to-right" evidence="5">
        <dbReference type="Rhea" id="RHEA:15422"/>
    </physiologicalReaction>
</comment>
<dbReference type="PANTHER" id="PTHR43272">
    <property type="entry name" value="LONG-CHAIN-FATTY-ACID--COA LIGASE"/>
    <property type="match status" value="1"/>
</dbReference>
<accession>A0ABU8RIX0</accession>
<dbReference type="RefSeq" id="WP_339574385.1">
    <property type="nucleotide sequence ID" value="NZ_JBBIAA010000005.1"/>
</dbReference>
<evidence type="ECO:0000256" key="5">
    <source>
        <dbReference type="ARBA" id="ARBA00024484"/>
    </source>
</evidence>
<evidence type="ECO:0000256" key="1">
    <source>
        <dbReference type="ARBA" id="ARBA00006432"/>
    </source>
</evidence>
<dbReference type="PANTHER" id="PTHR43272:SF32">
    <property type="entry name" value="AMP-DEPENDENT SYNTHETASE_LIGASE DOMAIN-CONTAINING PROTEIN"/>
    <property type="match status" value="1"/>
</dbReference>
<protein>
    <recommendedName>
        <fullName evidence="6">Acyl-CoA synthetase</fullName>
    </recommendedName>
</protein>
<evidence type="ECO:0000256" key="2">
    <source>
        <dbReference type="ARBA" id="ARBA00022598"/>
    </source>
</evidence>
<name>A0ABU8RIX0_9ACTN</name>
<dbReference type="InterPro" id="IPR020845">
    <property type="entry name" value="AMP-binding_CS"/>
</dbReference>
<comment type="caution">
    <text evidence="9">The sequence shown here is derived from an EMBL/GenBank/DDBJ whole genome shotgun (WGS) entry which is preliminary data.</text>
</comment>
<evidence type="ECO:0000259" key="8">
    <source>
        <dbReference type="Pfam" id="PF00501"/>
    </source>
</evidence>
<dbReference type="InterPro" id="IPR000873">
    <property type="entry name" value="AMP-dep_synth/lig_dom"/>
</dbReference>
<gene>
    <name evidence="9" type="ORF">WDZ17_06780</name>
</gene>
<dbReference type="SUPFAM" id="SSF56801">
    <property type="entry name" value="Acetyl-CoA synthetase-like"/>
    <property type="match status" value="1"/>
</dbReference>
<reference evidence="9 10" key="1">
    <citation type="journal article" date="2017" name="Int. J. Syst. Evol. Microbiol.">
        <title>Pseudokineococcus basanitobsidens sp. nov., isolated from volcanic rock.</title>
        <authorList>
            <person name="Lee D.W."/>
            <person name="Park M.Y."/>
            <person name="Kim J.J."/>
            <person name="Kim B.S."/>
        </authorList>
    </citation>
    <scope>NUCLEOTIDE SEQUENCE [LARGE SCALE GENOMIC DNA]</scope>
    <source>
        <strain evidence="9 10">DSM 103726</strain>
    </source>
</reference>
<organism evidence="9 10">
    <name type="scientific">Pseudokineococcus basanitobsidens</name>
    <dbReference type="NCBI Taxonomy" id="1926649"/>
    <lineage>
        <taxon>Bacteria</taxon>
        <taxon>Bacillati</taxon>
        <taxon>Actinomycetota</taxon>
        <taxon>Actinomycetes</taxon>
        <taxon>Kineosporiales</taxon>
        <taxon>Kineosporiaceae</taxon>
        <taxon>Pseudokineococcus</taxon>
    </lineage>
</organism>
<proteinExistence type="inferred from homology"/>
<dbReference type="Gene3D" id="3.40.50.12780">
    <property type="entry name" value="N-terminal domain of ligase-like"/>
    <property type="match status" value="1"/>
</dbReference>
<keyword evidence="10" id="KW-1185">Reference proteome</keyword>
<feature type="domain" description="AMP-dependent synthetase/ligase" evidence="8">
    <location>
        <begin position="38"/>
        <end position="447"/>
    </location>
</feature>
<keyword evidence="4" id="KW-0443">Lipid metabolism</keyword>
<dbReference type="InterPro" id="IPR045851">
    <property type="entry name" value="AMP-bd_C_sf"/>
</dbReference>
<dbReference type="Pfam" id="PF23562">
    <property type="entry name" value="AMP-binding_C_3"/>
    <property type="match status" value="1"/>
</dbReference>
<evidence type="ECO:0000313" key="9">
    <source>
        <dbReference type="EMBL" id="MEJ5945000.1"/>
    </source>
</evidence>
<evidence type="ECO:0000256" key="3">
    <source>
        <dbReference type="ARBA" id="ARBA00022832"/>
    </source>
</evidence>
<evidence type="ECO:0000256" key="6">
    <source>
        <dbReference type="ARBA" id="ARBA00032875"/>
    </source>
</evidence>
<dbReference type="EMBL" id="JBBIAA010000005">
    <property type="protein sequence ID" value="MEJ5945000.1"/>
    <property type="molecule type" value="Genomic_DNA"/>
</dbReference>
<dbReference type="Proteomes" id="UP001387100">
    <property type="component" value="Unassembled WGS sequence"/>
</dbReference>
<evidence type="ECO:0000313" key="10">
    <source>
        <dbReference type="Proteomes" id="UP001387100"/>
    </source>
</evidence>
<dbReference type="CDD" id="cd05907">
    <property type="entry name" value="VL_LC_FACS_like"/>
    <property type="match status" value="1"/>
</dbReference>
<evidence type="ECO:0000256" key="4">
    <source>
        <dbReference type="ARBA" id="ARBA00023098"/>
    </source>
</evidence>
<dbReference type="PROSITE" id="PS00455">
    <property type="entry name" value="AMP_BINDING"/>
    <property type="match status" value="1"/>
</dbReference>
<dbReference type="Pfam" id="PF00501">
    <property type="entry name" value="AMP-binding"/>
    <property type="match status" value="1"/>
</dbReference>